<sequence length="311" mass="36253">MDVNDFNKCKLTFILNKTRITTTQAPPLAYIVFTEITLSQNRRKIIISDNLEFSMSPSFQNESSAQHGFIVFDDFHKSCPLQSISSLNQPFHFEDDTQILYLQSTYDKIDFYRSSECNWRFTAPAKYGFKIVVETFNVSDLTWLTVINRTDVITNEIGLQTYHPYYNPDQWMQITLTKDHSDSIKRLEFQAYVTLVKKEFPNIDAKCSNVTTGYKTLWTMDQQMGYGKNVNCSYLLIVKPDTEIFVDVDKVVFEKGVDYIRYYPENLPRNYTTISSPTEFIVEPDENGKEKRFIWEFVSDGSIQSSGFEET</sequence>
<dbReference type="InterPro" id="IPR035914">
    <property type="entry name" value="Sperma_CUB_dom_sf"/>
</dbReference>
<dbReference type="WBParaSite" id="PSU_v2.g4306.t1">
    <property type="protein sequence ID" value="PSU_v2.g4306.t1"/>
    <property type="gene ID" value="PSU_v2.g4306"/>
</dbReference>
<name>A0A914YW05_9BILA</name>
<keyword evidence="1" id="KW-1185">Reference proteome</keyword>
<proteinExistence type="predicted"/>
<dbReference type="Proteomes" id="UP000887577">
    <property type="component" value="Unplaced"/>
</dbReference>
<protein>
    <submittedName>
        <fullName evidence="2">CUB domain-containing protein</fullName>
    </submittedName>
</protein>
<accession>A0A914YW05</accession>
<reference evidence="2" key="1">
    <citation type="submission" date="2022-11" db="UniProtKB">
        <authorList>
            <consortium name="WormBaseParasite"/>
        </authorList>
    </citation>
    <scope>IDENTIFICATION</scope>
</reference>
<evidence type="ECO:0000313" key="1">
    <source>
        <dbReference type="Proteomes" id="UP000887577"/>
    </source>
</evidence>
<organism evidence="1 2">
    <name type="scientific">Panagrolaimus superbus</name>
    <dbReference type="NCBI Taxonomy" id="310955"/>
    <lineage>
        <taxon>Eukaryota</taxon>
        <taxon>Metazoa</taxon>
        <taxon>Ecdysozoa</taxon>
        <taxon>Nematoda</taxon>
        <taxon>Chromadorea</taxon>
        <taxon>Rhabditida</taxon>
        <taxon>Tylenchina</taxon>
        <taxon>Panagrolaimomorpha</taxon>
        <taxon>Panagrolaimoidea</taxon>
        <taxon>Panagrolaimidae</taxon>
        <taxon>Panagrolaimus</taxon>
    </lineage>
</organism>
<dbReference type="AlphaFoldDB" id="A0A914YW05"/>
<dbReference type="SUPFAM" id="SSF49854">
    <property type="entry name" value="Spermadhesin, CUB domain"/>
    <property type="match status" value="1"/>
</dbReference>
<evidence type="ECO:0000313" key="2">
    <source>
        <dbReference type="WBParaSite" id="PSU_v2.g4306.t1"/>
    </source>
</evidence>